<evidence type="ECO:0000313" key="1">
    <source>
        <dbReference type="WBParaSite" id="MCU_012658-RA"/>
    </source>
</evidence>
<proteinExistence type="predicted"/>
<accession>A0A5K3FXL6</accession>
<reference evidence="1" key="1">
    <citation type="submission" date="2019-11" db="UniProtKB">
        <authorList>
            <consortium name="WormBaseParasite"/>
        </authorList>
    </citation>
    <scope>IDENTIFICATION</scope>
</reference>
<protein>
    <submittedName>
        <fullName evidence="1">Secreted protein</fullName>
    </submittedName>
</protein>
<dbReference type="AlphaFoldDB" id="A0A5K3FXL6"/>
<sequence length="226" mass="24795">RFLKASRLCTDRTTGAASAAAVDASHPHPPSQPASQAQCTGPLQDVIFDNSIAAGRYSQPASLRLDMNPTLLGSLMLSLSATTQRLNLPLAVSKARATTILAYNIFIHRSARLAFYRSSTCCSRQFRHYPTTTTTYELQDQHHRLLMGVHTFSPVQCQSVDLIILRHTTTNTQKLNPRSDAPSAAQTIHTTNYRQLTSASQAVCPPALKKLCPRLAFDSTSLAPYR</sequence>
<name>A0A5K3FXL6_MESCO</name>
<organism evidence="1">
    <name type="scientific">Mesocestoides corti</name>
    <name type="common">Flatworm</name>
    <dbReference type="NCBI Taxonomy" id="53468"/>
    <lineage>
        <taxon>Eukaryota</taxon>
        <taxon>Metazoa</taxon>
        <taxon>Spiralia</taxon>
        <taxon>Lophotrochozoa</taxon>
        <taxon>Platyhelminthes</taxon>
        <taxon>Cestoda</taxon>
        <taxon>Eucestoda</taxon>
        <taxon>Cyclophyllidea</taxon>
        <taxon>Mesocestoididae</taxon>
        <taxon>Mesocestoides</taxon>
    </lineage>
</organism>
<dbReference type="WBParaSite" id="MCU_012658-RA">
    <property type="protein sequence ID" value="MCU_012658-RA"/>
    <property type="gene ID" value="MCU_012658"/>
</dbReference>